<gene>
    <name evidence="3" type="ORF">ARC78_15185</name>
</gene>
<organism evidence="3 4">
    <name type="scientific">Stenotrophomonas pictorum JCM 9942</name>
    <dbReference type="NCBI Taxonomy" id="1236960"/>
    <lineage>
        <taxon>Bacteria</taxon>
        <taxon>Pseudomonadati</taxon>
        <taxon>Pseudomonadota</taxon>
        <taxon>Gammaproteobacteria</taxon>
        <taxon>Lysobacterales</taxon>
        <taxon>Lysobacteraceae</taxon>
        <taxon>Stenotrophomonas</taxon>
    </lineage>
</organism>
<evidence type="ECO:0000256" key="2">
    <source>
        <dbReference type="SAM" id="MobiDB-lite"/>
    </source>
</evidence>
<dbReference type="RefSeq" id="WP_054657271.1">
    <property type="nucleotide sequence ID" value="NZ_BAZI01000015.1"/>
</dbReference>
<accession>A0A0R0ABI9</accession>
<comment type="caution">
    <text evidence="3">The sequence shown here is derived from an EMBL/GenBank/DDBJ whole genome shotgun (WGS) entry which is preliminary data.</text>
</comment>
<dbReference type="Proteomes" id="UP000050836">
    <property type="component" value="Unassembled WGS sequence"/>
</dbReference>
<keyword evidence="1" id="KW-0175">Coiled coil</keyword>
<sequence length="719" mass="76247">MSLGKVSIIVDAAMAQFESDMGRASRIVEKEAKRWKAELKQYEDQARQAGKAVGVFIAAGVATASAAIKSAIDDMDALSKASVKVGLPTEEMSRLTYAGGLADVSMETLTSTLGKLTKSQAAAMSGTGEQAKMFEALGIKVTDASGKMRKSNEILYEFADRFAALKGSPEIMAAGFAIFGKSFQDMIPLIKDGSQAIRDAGEEARIFGLDVSTTAGQQAELFNDNLTRLKSAVLGLALQVATDLLPDLVKLTDNFVQLSKDGNGVSSTAARIADGLRVIAAMSGFVVTAFKLVGETIATVMAQAHAAVLFMTGDFQRAAALYADASAGWDKQVDDAFGGGPAKPPRVIMAGEEEEPIGFFKKSAGEIAAEKHAAELQARLQKALAVGGSGGKGREAGKAGKTDEQREAEALAKSYQSLIDQQNERIALFGKEGEEARMVYQTTLGSMANLTAAQKELLVTNAQRLDMMSAEKQVADDLARLDERRTKSAQQLLADLNDEIAMLGMSAEAQEIYNNLKWAGVTAEEALGRAIIETTEKLQQAREANRDVISAMDAVRSEGANFLTDWASGAKSFKDAAMDALGSLHRRLLQIVAENLMERLLGGFGTTGAGSPAGGFMSSIFGAMFGGGRAVGGSTQPGRFYEVNEQGPELYSAGGRTWLMAGDRGGHVTPLAEGGGAGRAPIQYFNTTIQGRMDRTTEEQFHRKQGRQAARGMSRTGGR</sequence>
<evidence type="ECO:0000313" key="3">
    <source>
        <dbReference type="EMBL" id="KRG38820.1"/>
    </source>
</evidence>
<dbReference type="AlphaFoldDB" id="A0A0R0ABI9"/>
<feature type="coiled-coil region" evidence="1">
    <location>
        <begin position="25"/>
        <end position="52"/>
    </location>
</feature>
<keyword evidence="4" id="KW-1185">Reference proteome</keyword>
<reference evidence="3 4" key="1">
    <citation type="submission" date="2015-10" db="EMBL/GenBank/DDBJ databases">
        <title>Genome sequencing and analysis of members of genus Stenotrophomonas.</title>
        <authorList>
            <person name="Patil P.P."/>
            <person name="Midha S."/>
            <person name="Patil P.B."/>
        </authorList>
    </citation>
    <scope>NUCLEOTIDE SEQUENCE [LARGE SCALE GENOMIC DNA]</scope>
    <source>
        <strain evidence="3 4">JCM 9942</strain>
    </source>
</reference>
<proteinExistence type="predicted"/>
<evidence type="ECO:0008006" key="5">
    <source>
        <dbReference type="Google" id="ProtNLM"/>
    </source>
</evidence>
<dbReference type="OrthoDB" id="6745079at2"/>
<name>A0A0R0ABI9_9GAMM</name>
<protein>
    <recommendedName>
        <fullName evidence="5">Bacteriophage tail tape measure C-terminal domain-containing protein</fullName>
    </recommendedName>
</protein>
<evidence type="ECO:0000256" key="1">
    <source>
        <dbReference type="SAM" id="Coils"/>
    </source>
</evidence>
<evidence type="ECO:0000313" key="4">
    <source>
        <dbReference type="Proteomes" id="UP000050836"/>
    </source>
</evidence>
<dbReference type="EMBL" id="LLXS01000051">
    <property type="protein sequence ID" value="KRG38820.1"/>
    <property type="molecule type" value="Genomic_DNA"/>
</dbReference>
<feature type="region of interest" description="Disordered" evidence="2">
    <location>
        <begin position="700"/>
        <end position="719"/>
    </location>
</feature>